<dbReference type="PROSITE" id="PS01180">
    <property type="entry name" value="CUB"/>
    <property type="match status" value="1"/>
</dbReference>
<dbReference type="Gene3D" id="2.60.120.290">
    <property type="entry name" value="Spermadhesin, CUB domain"/>
    <property type="match status" value="1"/>
</dbReference>
<dbReference type="CDD" id="cd00041">
    <property type="entry name" value="CUB"/>
    <property type="match status" value="1"/>
</dbReference>
<dbReference type="PANTHER" id="PTHR24251">
    <property type="entry name" value="OVOCHYMASE-RELATED"/>
    <property type="match status" value="1"/>
</dbReference>
<evidence type="ECO:0000256" key="1">
    <source>
        <dbReference type="ARBA" id="ARBA00022737"/>
    </source>
</evidence>
<keyword evidence="8" id="KW-1185">Reference proteome</keyword>
<feature type="signal peptide" evidence="5">
    <location>
        <begin position="1"/>
        <end position="17"/>
    </location>
</feature>
<dbReference type="InterPro" id="IPR035914">
    <property type="entry name" value="Sperma_CUB_dom_sf"/>
</dbReference>
<comment type="caution">
    <text evidence="3">Lacks conserved residue(s) required for the propagation of feature annotation.</text>
</comment>
<dbReference type="SUPFAM" id="SSF49854">
    <property type="entry name" value="Spermadhesin, CUB domain"/>
    <property type="match status" value="1"/>
</dbReference>
<evidence type="ECO:0000256" key="3">
    <source>
        <dbReference type="PROSITE-ProRule" id="PRU00059"/>
    </source>
</evidence>
<feature type="compositionally biased region" description="Acidic residues" evidence="4">
    <location>
        <begin position="218"/>
        <end position="229"/>
    </location>
</feature>
<dbReference type="Proteomes" id="UP000192578">
    <property type="component" value="Unassembled WGS sequence"/>
</dbReference>
<protein>
    <recommendedName>
        <fullName evidence="6">CUB domain-containing protein</fullName>
    </recommendedName>
</protein>
<reference evidence="8" key="1">
    <citation type="submission" date="2017-01" db="EMBL/GenBank/DDBJ databases">
        <title>Comparative genomics of anhydrobiosis in the tardigrade Hypsibius dujardini.</title>
        <authorList>
            <person name="Yoshida Y."/>
            <person name="Koutsovoulos G."/>
            <person name="Laetsch D."/>
            <person name="Stevens L."/>
            <person name="Kumar S."/>
            <person name="Horikawa D."/>
            <person name="Ishino K."/>
            <person name="Komine S."/>
            <person name="Tomita M."/>
            <person name="Blaxter M."/>
            <person name="Arakawa K."/>
        </authorList>
    </citation>
    <scope>NUCLEOTIDE SEQUENCE [LARGE SCALE GENOMIC DNA]</scope>
    <source>
        <strain evidence="8">Z151</strain>
    </source>
</reference>
<feature type="region of interest" description="Disordered" evidence="4">
    <location>
        <begin position="162"/>
        <end position="199"/>
    </location>
</feature>
<name>A0A9X6NH74_HYPEX</name>
<feature type="region of interest" description="Disordered" evidence="4">
    <location>
        <begin position="218"/>
        <end position="361"/>
    </location>
</feature>
<keyword evidence="1" id="KW-0677">Repeat</keyword>
<keyword evidence="2" id="KW-1015">Disulfide bond</keyword>
<feature type="compositionally biased region" description="Acidic residues" evidence="4">
    <location>
        <begin position="184"/>
        <end position="198"/>
    </location>
</feature>
<dbReference type="OrthoDB" id="9985152at2759"/>
<feature type="domain" description="CUB" evidence="6">
    <location>
        <begin position="12"/>
        <end position="144"/>
    </location>
</feature>
<dbReference type="InterPro" id="IPR000859">
    <property type="entry name" value="CUB_dom"/>
</dbReference>
<feature type="compositionally biased region" description="Acidic residues" evidence="4">
    <location>
        <begin position="341"/>
        <end position="356"/>
    </location>
</feature>
<sequence>MIHQLFPIVLWVGGALAQNHCDTFHSVHPEETIWFQSPNFPLNYPPSTDCTYAFEAPEGFVLEFDAAEFSLEQVSPVSGICWDSLTFSELGLPPGSELRCKLKAVHCGTAGPSRIRSTIRKVQAVFHTDLTGNAKGFRISVRAIPRPADVCSDDYSLSADVGGTDTVPVTEDENNSADTLSPETVDEEPAAADTEEEPVNMIIEELSPDEVLDLEPMDEVKEEEEDAENGDSQPASATAATDEEPATTNAVTDHFTPEYLSYSATLNAEHDEVLESSDDDASPTGDEPADTSVVPAAPDSSAAAVSVGAEGPANAVPEDHSTRQPSHQWVSALNAAYGDVLDSEDASPLPEPEDTSVAEASAPDNSTLVGVVVLDSAAVLSPFSPLDVLMQRLRETLRRQHFDEVRKYFVLL</sequence>
<feature type="chain" id="PRO_5040732872" description="CUB domain-containing protein" evidence="5">
    <location>
        <begin position="18"/>
        <end position="412"/>
    </location>
</feature>
<dbReference type="SMART" id="SM00042">
    <property type="entry name" value="CUB"/>
    <property type="match status" value="1"/>
</dbReference>
<dbReference type="AlphaFoldDB" id="A0A9X6NH74"/>
<evidence type="ECO:0000256" key="4">
    <source>
        <dbReference type="SAM" id="MobiDB-lite"/>
    </source>
</evidence>
<comment type="caution">
    <text evidence="7">The sequence shown here is derived from an EMBL/GenBank/DDBJ whole genome shotgun (WGS) entry which is preliminary data.</text>
</comment>
<evidence type="ECO:0000313" key="8">
    <source>
        <dbReference type="Proteomes" id="UP000192578"/>
    </source>
</evidence>
<evidence type="ECO:0000313" key="7">
    <source>
        <dbReference type="EMBL" id="OWA52718.1"/>
    </source>
</evidence>
<feature type="compositionally biased region" description="Low complexity" evidence="4">
    <location>
        <begin position="230"/>
        <end position="250"/>
    </location>
</feature>
<evidence type="ECO:0000259" key="6">
    <source>
        <dbReference type="PROSITE" id="PS01180"/>
    </source>
</evidence>
<proteinExistence type="predicted"/>
<organism evidence="7 8">
    <name type="scientific">Hypsibius exemplaris</name>
    <name type="common">Freshwater tardigrade</name>
    <dbReference type="NCBI Taxonomy" id="2072580"/>
    <lineage>
        <taxon>Eukaryota</taxon>
        <taxon>Metazoa</taxon>
        <taxon>Ecdysozoa</taxon>
        <taxon>Tardigrada</taxon>
        <taxon>Eutardigrada</taxon>
        <taxon>Parachela</taxon>
        <taxon>Hypsibioidea</taxon>
        <taxon>Hypsibiidae</taxon>
        <taxon>Hypsibius</taxon>
    </lineage>
</organism>
<feature type="compositionally biased region" description="Low complexity" evidence="4">
    <location>
        <begin position="292"/>
        <end position="313"/>
    </location>
</feature>
<keyword evidence="5" id="KW-0732">Signal</keyword>
<gene>
    <name evidence="7" type="ORF">BV898_17164</name>
</gene>
<accession>A0A9X6NH74</accession>
<evidence type="ECO:0000256" key="2">
    <source>
        <dbReference type="ARBA" id="ARBA00023157"/>
    </source>
</evidence>
<evidence type="ECO:0000256" key="5">
    <source>
        <dbReference type="SAM" id="SignalP"/>
    </source>
</evidence>
<dbReference type="EMBL" id="MTYJ01000282">
    <property type="protein sequence ID" value="OWA52718.1"/>
    <property type="molecule type" value="Genomic_DNA"/>
</dbReference>
<dbReference type="Pfam" id="PF00431">
    <property type="entry name" value="CUB"/>
    <property type="match status" value="1"/>
</dbReference>